<evidence type="ECO:0000313" key="3">
    <source>
        <dbReference type="Proteomes" id="UP001596161"/>
    </source>
</evidence>
<keyword evidence="3" id="KW-1185">Reference proteome</keyword>
<sequence length="223" mass="25065">MQDKLIREKLNSLDSLPEGYAPSLDSKWELLRTGKPEKQKTPLYFWFAAAASLLLLLGFGFVFWQTEKPETVKTLARKETSTEKFSPEIPVQEVIQPASKPENPLIAKTGTAQKNDRVKRPKTVASAQKTAIPAKDSVLAIPVPTQIQEEKAPVLLAENSKATARKKNRYVELDFDAPETPQRLPQPVQTAQLQLKIKLWPQTSDLDRTSAQGQNPLRLQHTF</sequence>
<feature type="transmembrane region" description="Helical" evidence="1">
    <location>
        <begin position="43"/>
        <end position="64"/>
    </location>
</feature>
<gene>
    <name evidence="2" type="ORF">ACFPIB_12110</name>
</gene>
<evidence type="ECO:0000313" key="2">
    <source>
        <dbReference type="EMBL" id="MFC5271360.1"/>
    </source>
</evidence>
<organism evidence="2 3">
    <name type="scientific">Adhaeribacter terreus</name>
    <dbReference type="NCBI Taxonomy" id="529703"/>
    <lineage>
        <taxon>Bacteria</taxon>
        <taxon>Pseudomonadati</taxon>
        <taxon>Bacteroidota</taxon>
        <taxon>Cytophagia</taxon>
        <taxon>Cytophagales</taxon>
        <taxon>Hymenobacteraceae</taxon>
        <taxon>Adhaeribacter</taxon>
    </lineage>
</organism>
<protein>
    <submittedName>
        <fullName evidence="2">Uncharacterized protein</fullName>
    </submittedName>
</protein>
<keyword evidence="1" id="KW-1133">Transmembrane helix</keyword>
<proteinExistence type="predicted"/>
<reference evidence="3" key="1">
    <citation type="journal article" date="2019" name="Int. J. Syst. Evol. Microbiol.">
        <title>The Global Catalogue of Microorganisms (GCM) 10K type strain sequencing project: providing services to taxonomists for standard genome sequencing and annotation.</title>
        <authorList>
            <consortium name="The Broad Institute Genomics Platform"/>
            <consortium name="The Broad Institute Genome Sequencing Center for Infectious Disease"/>
            <person name="Wu L."/>
            <person name="Ma J."/>
        </authorList>
    </citation>
    <scope>NUCLEOTIDE SEQUENCE [LARGE SCALE GENOMIC DNA]</scope>
    <source>
        <strain evidence="3">KACC 12602</strain>
    </source>
</reference>
<keyword evidence="1" id="KW-0812">Transmembrane</keyword>
<dbReference type="Proteomes" id="UP001596161">
    <property type="component" value="Unassembled WGS sequence"/>
</dbReference>
<dbReference type="EMBL" id="JBHSKT010000007">
    <property type="protein sequence ID" value="MFC5271360.1"/>
    <property type="molecule type" value="Genomic_DNA"/>
</dbReference>
<comment type="caution">
    <text evidence="2">The sequence shown here is derived from an EMBL/GenBank/DDBJ whole genome shotgun (WGS) entry which is preliminary data.</text>
</comment>
<keyword evidence="1" id="KW-0472">Membrane</keyword>
<evidence type="ECO:0000256" key="1">
    <source>
        <dbReference type="SAM" id="Phobius"/>
    </source>
</evidence>
<accession>A0ABW0EDV5</accession>
<name>A0ABW0EDV5_9BACT</name>